<dbReference type="STRING" id="392500.Swoo_0908"/>
<dbReference type="Gene3D" id="1.10.3100.10">
    <property type="entry name" value="Putative cytoplasmic protein"/>
    <property type="match status" value="1"/>
</dbReference>
<gene>
    <name evidence="1" type="ordered locus">Swoo_0908</name>
</gene>
<reference evidence="1 2" key="1">
    <citation type="submission" date="2008-02" db="EMBL/GenBank/DDBJ databases">
        <title>Complete sequence of Shewanella woodyi ATCC 51908.</title>
        <authorList>
            <consortium name="US DOE Joint Genome Institute"/>
            <person name="Copeland A."/>
            <person name="Lucas S."/>
            <person name="Lapidus A."/>
            <person name="Glavina del Rio T."/>
            <person name="Dalin E."/>
            <person name="Tice H."/>
            <person name="Bruce D."/>
            <person name="Goodwin L."/>
            <person name="Pitluck S."/>
            <person name="Sims D."/>
            <person name="Brettin T."/>
            <person name="Detter J.C."/>
            <person name="Han C."/>
            <person name="Kuske C.R."/>
            <person name="Schmutz J."/>
            <person name="Larimer F."/>
            <person name="Land M."/>
            <person name="Hauser L."/>
            <person name="Kyrpides N."/>
            <person name="Lykidis A."/>
            <person name="Zhao J.-S."/>
            <person name="Richardson P."/>
        </authorList>
    </citation>
    <scope>NUCLEOTIDE SEQUENCE [LARGE SCALE GENOMIC DNA]</scope>
    <source>
        <strain evidence="2">ATCC 51908 / MS32</strain>
    </source>
</reference>
<dbReference type="GO" id="GO:0003677">
    <property type="term" value="F:DNA binding"/>
    <property type="evidence" value="ECO:0007669"/>
    <property type="project" value="InterPro"/>
</dbReference>
<dbReference type="InterPro" id="IPR027910">
    <property type="entry name" value="YdiL_sf"/>
</dbReference>
<protein>
    <recommendedName>
        <fullName evidence="3">DUF4447 domain-containing protein</fullName>
    </recommendedName>
</protein>
<dbReference type="InterPro" id="IPR010982">
    <property type="entry name" value="Lambda_DNA-bd_dom_sf"/>
</dbReference>
<proteinExistence type="predicted"/>
<dbReference type="Proteomes" id="UP000002168">
    <property type="component" value="Chromosome"/>
</dbReference>
<evidence type="ECO:0000313" key="2">
    <source>
        <dbReference type="Proteomes" id="UP000002168"/>
    </source>
</evidence>
<evidence type="ECO:0000313" key="1">
    <source>
        <dbReference type="EMBL" id="ACA85202.1"/>
    </source>
</evidence>
<evidence type="ECO:0008006" key="3">
    <source>
        <dbReference type="Google" id="ProtNLM"/>
    </source>
</evidence>
<dbReference type="HOGENOM" id="CLU_1601571_0_0_6"/>
<dbReference type="eggNOG" id="ENOG50304GT">
    <property type="taxonomic scope" value="Bacteria"/>
</dbReference>
<sequence length="185" mass="20921">MISLSIRFKLAKNLNIGNTMSKNMGLNAIEIKYLRLSLGLTTAQVGELSKASEEDVIAWEAGEKPVSGLAEKKLIEIDETIEMQVLNTCDGIEELFKKEPKRQLSFVVYPTQALYAQYNPEFLGALPLTELYNTSAWRIKKECKLILEVDVTLVALEVESYKAYREKEGLKESRESRAKWAATQI</sequence>
<dbReference type="KEGG" id="swd:Swoo_0908"/>
<dbReference type="AlphaFoldDB" id="B1KFN6"/>
<dbReference type="EMBL" id="CP000961">
    <property type="protein sequence ID" value="ACA85202.1"/>
    <property type="molecule type" value="Genomic_DNA"/>
</dbReference>
<dbReference type="SUPFAM" id="SSF47413">
    <property type="entry name" value="lambda repressor-like DNA-binding domains"/>
    <property type="match status" value="1"/>
</dbReference>
<accession>B1KFN6</accession>
<dbReference type="InterPro" id="IPR027909">
    <property type="entry name" value="DUF4447"/>
</dbReference>
<dbReference type="Pfam" id="PF14590">
    <property type="entry name" value="DUF4447"/>
    <property type="match status" value="1"/>
</dbReference>
<name>B1KFN6_SHEWM</name>
<keyword evidence="2" id="KW-1185">Reference proteome</keyword>
<organism evidence="1 2">
    <name type="scientific">Shewanella woodyi (strain ATCC 51908 / MS32)</name>
    <dbReference type="NCBI Taxonomy" id="392500"/>
    <lineage>
        <taxon>Bacteria</taxon>
        <taxon>Pseudomonadati</taxon>
        <taxon>Pseudomonadota</taxon>
        <taxon>Gammaproteobacteria</taxon>
        <taxon>Alteromonadales</taxon>
        <taxon>Shewanellaceae</taxon>
        <taxon>Shewanella</taxon>
    </lineage>
</organism>